<evidence type="ECO:0000313" key="2">
    <source>
        <dbReference type="Proteomes" id="UP000316621"/>
    </source>
</evidence>
<proteinExistence type="predicted"/>
<dbReference type="PANTHER" id="PTHR31267:SF2">
    <property type="entry name" value="EXPRESSED PROTEIN"/>
    <property type="match status" value="1"/>
</dbReference>
<gene>
    <name evidence="1" type="ORF">C5167_011871</name>
</gene>
<dbReference type="OMA" id="PEMQGIY"/>
<reference evidence="1 2" key="1">
    <citation type="journal article" date="2018" name="Science">
        <title>The opium poppy genome and morphinan production.</title>
        <authorList>
            <person name="Guo L."/>
            <person name="Winzer T."/>
            <person name="Yang X."/>
            <person name="Li Y."/>
            <person name="Ning Z."/>
            <person name="He Z."/>
            <person name="Teodor R."/>
            <person name="Lu Y."/>
            <person name="Bowser T.A."/>
            <person name="Graham I.A."/>
            <person name="Ye K."/>
        </authorList>
    </citation>
    <scope>NUCLEOTIDE SEQUENCE [LARGE SCALE GENOMIC DNA]</scope>
    <source>
        <strain evidence="2">cv. HN1</strain>
        <tissue evidence="1">Leaves</tissue>
    </source>
</reference>
<dbReference type="STRING" id="3469.A0A4Y7IVV6"/>
<dbReference type="PANTHER" id="PTHR31267">
    <property type="entry name" value="DENTIN SIALOPHOSPHOPROTEIN-LIKE PROTEIN"/>
    <property type="match status" value="1"/>
</dbReference>
<dbReference type="Proteomes" id="UP000316621">
    <property type="component" value="Chromosome 3"/>
</dbReference>
<accession>A0A4Y7IVV6</accession>
<dbReference type="Gramene" id="RZC53014">
    <property type="protein sequence ID" value="RZC53014"/>
    <property type="gene ID" value="C5167_011871"/>
</dbReference>
<sequence length="146" mass="16323">MPLSYESVVYIIAKVALEDACSMVPSTGSDLSSTVDNRNQIPGELKLSERLGDKYSSKSKIIEDFTSRAKKLELDLLRWEKTCSVLDIRVESQELEKISVINCFAKFHTRAQPDSAENSISTTSQRYVISLLMPRNLPHGVPCLSL</sequence>
<dbReference type="AlphaFoldDB" id="A0A4Y7IVV6"/>
<keyword evidence="2" id="KW-1185">Reference proteome</keyword>
<name>A0A4Y7IVV6_PAPSO</name>
<evidence type="ECO:0000313" key="1">
    <source>
        <dbReference type="EMBL" id="RZC53014.1"/>
    </source>
</evidence>
<organism evidence="1 2">
    <name type="scientific">Papaver somniferum</name>
    <name type="common">Opium poppy</name>
    <dbReference type="NCBI Taxonomy" id="3469"/>
    <lineage>
        <taxon>Eukaryota</taxon>
        <taxon>Viridiplantae</taxon>
        <taxon>Streptophyta</taxon>
        <taxon>Embryophyta</taxon>
        <taxon>Tracheophyta</taxon>
        <taxon>Spermatophyta</taxon>
        <taxon>Magnoliopsida</taxon>
        <taxon>Ranunculales</taxon>
        <taxon>Papaveraceae</taxon>
        <taxon>Papaveroideae</taxon>
        <taxon>Papaver</taxon>
    </lineage>
</organism>
<dbReference type="EMBL" id="CM010717">
    <property type="protein sequence ID" value="RZC53014.1"/>
    <property type="molecule type" value="Genomic_DNA"/>
</dbReference>
<protein>
    <submittedName>
        <fullName evidence="1">Uncharacterized protein</fullName>
    </submittedName>
</protein>